<keyword evidence="9" id="KW-1185">Reference proteome</keyword>
<name>A0A024JYE0_9MYCO</name>
<reference evidence="7" key="1">
    <citation type="journal article" date="2014" name="Genome Announc.">
        <title>Draft Genome Sequence of Mycobacterium triplex DSM 44626.</title>
        <authorList>
            <person name="Sassi M."/>
            <person name="Croce O."/>
            <person name="Robert C."/>
            <person name="Raoult D."/>
            <person name="Drancourt M."/>
        </authorList>
    </citation>
    <scope>NUCLEOTIDE SEQUENCE [LARGE SCALE GENOMIC DNA]</scope>
    <source>
        <strain evidence="7">DSM 44626</strain>
    </source>
</reference>
<sequence length="310" mass="33544">MSVPLILVTCRQMQVELPQHRDRIEKLGYEVVAPDLAGRQQFTAAELLAYGGDRLVGIIAGDDELDRTFFDGAPKLKTVIRWGIGMDSVDHDAARNHGVTVRNTPGVFGREVADSAFGYILNLVRGYIEVDAAVRRGEWPKSEGITLAGAQLGIVGFGVIGREIAKRAKGFDMDVVAYDPFITGQTDVPIVDLEKLLAISRFIILACPLTPETFHLINAERLALARPDAYLVNVARGPVVAEQDLIAALKGGRLAGAALDVFEVEPLPLDSELRTLPNVVLGAHNGSNTREGVVRASNAAVDFLIEELTR</sequence>
<dbReference type="Proteomes" id="UP000193710">
    <property type="component" value="Unassembled WGS sequence"/>
</dbReference>
<dbReference type="GO" id="GO:0051287">
    <property type="term" value="F:NAD binding"/>
    <property type="evidence" value="ECO:0007669"/>
    <property type="project" value="InterPro"/>
</dbReference>
<dbReference type="STRING" id="47839.BN973_02731"/>
<keyword evidence="3" id="KW-0520">NAD</keyword>
<proteinExistence type="inferred from homology"/>
<dbReference type="InterPro" id="IPR006140">
    <property type="entry name" value="D-isomer_DH_NAD-bd"/>
</dbReference>
<dbReference type="eggNOG" id="COG0111">
    <property type="taxonomic scope" value="Bacteria"/>
</dbReference>
<dbReference type="EMBL" id="HG964446">
    <property type="protein sequence ID" value="CDO88367.1"/>
    <property type="molecule type" value="Genomic_DNA"/>
</dbReference>
<dbReference type="InterPro" id="IPR050223">
    <property type="entry name" value="D-isomer_2-hydroxyacid_DH"/>
</dbReference>
<dbReference type="SUPFAM" id="SSF51735">
    <property type="entry name" value="NAD(P)-binding Rossmann-fold domains"/>
    <property type="match status" value="1"/>
</dbReference>
<feature type="domain" description="D-isomer specific 2-hydroxyacid dehydrogenase NAD-binding" evidence="6">
    <location>
        <begin position="118"/>
        <end position="286"/>
    </location>
</feature>
<dbReference type="GO" id="GO:0030267">
    <property type="term" value="F:glyoxylate reductase (NADPH) activity"/>
    <property type="evidence" value="ECO:0007669"/>
    <property type="project" value="TreeGrafter"/>
</dbReference>
<evidence type="ECO:0000256" key="2">
    <source>
        <dbReference type="ARBA" id="ARBA00023002"/>
    </source>
</evidence>
<reference evidence="8 9" key="3">
    <citation type="submission" date="2016-01" db="EMBL/GenBank/DDBJ databases">
        <title>The new phylogeny of the genus Mycobacterium.</title>
        <authorList>
            <person name="Tarcisio F."/>
            <person name="Conor M."/>
            <person name="Antonella G."/>
            <person name="Elisabetta G."/>
            <person name="Giulia F.S."/>
            <person name="Sara T."/>
            <person name="Anna F."/>
            <person name="Clotilde B."/>
            <person name="Roberto B."/>
            <person name="Veronica D.S."/>
            <person name="Fabio R."/>
            <person name="Monica P."/>
            <person name="Olivier J."/>
            <person name="Enrico T."/>
            <person name="Nicola S."/>
        </authorList>
    </citation>
    <scope>NUCLEOTIDE SEQUENCE [LARGE SCALE GENOMIC DNA]</scope>
    <source>
        <strain evidence="8 9">DSM 44626</strain>
    </source>
</reference>
<dbReference type="Pfam" id="PF02826">
    <property type="entry name" value="2-Hacid_dh_C"/>
    <property type="match status" value="1"/>
</dbReference>
<reference evidence="7" key="2">
    <citation type="submission" date="2014-04" db="EMBL/GenBank/DDBJ databases">
        <authorList>
            <person name="Urmite Genomes U."/>
        </authorList>
    </citation>
    <scope>NUCLEOTIDE SEQUENCE</scope>
    <source>
        <strain evidence="7">DSM 44626</strain>
    </source>
</reference>
<dbReference type="EMBL" id="LQPY01000027">
    <property type="protein sequence ID" value="ORX02190.1"/>
    <property type="molecule type" value="Genomic_DNA"/>
</dbReference>
<comment type="similarity">
    <text evidence="1 4">Belongs to the D-isomer specific 2-hydroxyacid dehydrogenase family.</text>
</comment>
<dbReference type="OrthoDB" id="117809at2"/>
<protein>
    <submittedName>
        <fullName evidence="7 8">Hydroxyacid dehydrogenase</fullName>
    </submittedName>
</protein>
<evidence type="ECO:0000259" key="5">
    <source>
        <dbReference type="Pfam" id="PF00389"/>
    </source>
</evidence>
<dbReference type="HOGENOM" id="CLU_019796_1_3_11"/>
<evidence type="ECO:0000313" key="8">
    <source>
        <dbReference type="EMBL" id="ORX02190.1"/>
    </source>
</evidence>
<dbReference type="GO" id="GO:0005829">
    <property type="term" value="C:cytosol"/>
    <property type="evidence" value="ECO:0007669"/>
    <property type="project" value="TreeGrafter"/>
</dbReference>
<dbReference type="CDD" id="cd12172">
    <property type="entry name" value="PGDH_like_2"/>
    <property type="match status" value="1"/>
</dbReference>
<feature type="domain" description="D-isomer specific 2-hydroxyacid dehydrogenase catalytic" evidence="5">
    <location>
        <begin position="57"/>
        <end position="301"/>
    </location>
</feature>
<evidence type="ECO:0000256" key="1">
    <source>
        <dbReference type="ARBA" id="ARBA00005854"/>
    </source>
</evidence>
<dbReference type="PANTHER" id="PTHR10996">
    <property type="entry name" value="2-HYDROXYACID DEHYDROGENASE-RELATED"/>
    <property type="match status" value="1"/>
</dbReference>
<dbReference type="SUPFAM" id="SSF52283">
    <property type="entry name" value="Formate/glycerate dehydrogenase catalytic domain-like"/>
    <property type="match status" value="1"/>
</dbReference>
<evidence type="ECO:0000259" key="6">
    <source>
        <dbReference type="Pfam" id="PF02826"/>
    </source>
</evidence>
<dbReference type="InterPro" id="IPR036291">
    <property type="entry name" value="NAD(P)-bd_dom_sf"/>
</dbReference>
<dbReference type="AlphaFoldDB" id="A0A024JYE0"/>
<dbReference type="GO" id="GO:0016618">
    <property type="term" value="F:hydroxypyruvate reductase [NAD(P)H] activity"/>
    <property type="evidence" value="ECO:0007669"/>
    <property type="project" value="TreeGrafter"/>
</dbReference>
<gene>
    <name evidence="8" type="ORF">AWC29_20260</name>
    <name evidence="7" type="ORF">BN973_02731</name>
</gene>
<dbReference type="RefSeq" id="WP_036468728.1">
    <property type="nucleotide sequence ID" value="NZ_HG964446.1"/>
</dbReference>
<evidence type="ECO:0000256" key="3">
    <source>
        <dbReference type="ARBA" id="ARBA00023027"/>
    </source>
</evidence>
<evidence type="ECO:0000313" key="7">
    <source>
        <dbReference type="EMBL" id="CDO88367.1"/>
    </source>
</evidence>
<keyword evidence="2 4" id="KW-0560">Oxidoreductase</keyword>
<dbReference type="InterPro" id="IPR006139">
    <property type="entry name" value="D-isomer_2_OHA_DH_cat_dom"/>
</dbReference>
<dbReference type="Gene3D" id="3.40.50.720">
    <property type="entry name" value="NAD(P)-binding Rossmann-like Domain"/>
    <property type="match status" value="2"/>
</dbReference>
<accession>A0A024JYE0</accession>
<dbReference type="Pfam" id="PF00389">
    <property type="entry name" value="2-Hacid_dh"/>
    <property type="match status" value="1"/>
</dbReference>
<organism evidence="7">
    <name type="scientific">Mycobacterium triplex</name>
    <dbReference type="NCBI Taxonomy" id="47839"/>
    <lineage>
        <taxon>Bacteria</taxon>
        <taxon>Bacillati</taxon>
        <taxon>Actinomycetota</taxon>
        <taxon>Actinomycetes</taxon>
        <taxon>Mycobacteriales</taxon>
        <taxon>Mycobacteriaceae</taxon>
        <taxon>Mycobacterium</taxon>
        <taxon>Mycobacterium simiae complex</taxon>
    </lineage>
</organism>
<evidence type="ECO:0000256" key="4">
    <source>
        <dbReference type="RuleBase" id="RU003719"/>
    </source>
</evidence>
<dbReference type="PANTHER" id="PTHR10996:SF283">
    <property type="entry name" value="GLYOXYLATE_HYDROXYPYRUVATE REDUCTASE B"/>
    <property type="match status" value="1"/>
</dbReference>
<evidence type="ECO:0000313" key="9">
    <source>
        <dbReference type="Proteomes" id="UP000193710"/>
    </source>
</evidence>
<dbReference type="Proteomes" id="UP000028880">
    <property type="component" value="Unassembled WGS sequence"/>
</dbReference>
<dbReference type="FunFam" id="3.40.50.720:FF:000203">
    <property type="entry name" value="D-3-phosphoglycerate dehydrogenase (SerA)"/>
    <property type="match status" value="1"/>
</dbReference>